<keyword evidence="3" id="KW-0472">Membrane</keyword>
<keyword evidence="5" id="KW-1185">Reference proteome</keyword>
<evidence type="ECO:0000313" key="4">
    <source>
        <dbReference type="EMBL" id="MDU0113426.1"/>
    </source>
</evidence>
<comment type="caution">
    <text evidence="4">The sequence shown here is derived from an EMBL/GenBank/DDBJ whole genome shotgun (WGS) entry which is preliminary data.</text>
</comment>
<sequence length="173" mass="18509">MLISNSKGFTLIELMIVVTILGVLSWFAIPKYQNYSLKATVSTQVNSAIRPLQNAIFEYVAYNGVLPTSFSDLANIGFVDNDGKQYDAASDFANGSVSGIDVDFPSDTTNNITLGVQFACTSIGSGCNKIAPKALQTLTAEVSVILSNNGSVNIRLDPSREANLKFKGFLPSL</sequence>
<proteinExistence type="inferred from homology"/>
<evidence type="ECO:0000256" key="1">
    <source>
        <dbReference type="ARBA" id="ARBA00005233"/>
    </source>
</evidence>
<dbReference type="PROSITE" id="PS00409">
    <property type="entry name" value="PROKAR_NTER_METHYL"/>
    <property type="match status" value="1"/>
</dbReference>
<keyword evidence="2" id="KW-0488">Methylation</keyword>
<organism evidence="4 5">
    <name type="scientific">Psychrosphaera aquimarina</name>
    <dbReference type="NCBI Taxonomy" id="2044854"/>
    <lineage>
        <taxon>Bacteria</taxon>
        <taxon>Pseudomonadati</taxon>
        <taxon>Pseudomonadota</taxon>
        <taxon>Gammaproteobacteria</taxon>
        <taxon>Alteromonadales</taxon>
        <taxon>Pseudoalteromonadaceae</taxon>
        <taxon>Psychrosphaera</taxon>
    </lineage>
</organism>
<accession>A0ABU3R165</accession>
<evidence type="ECO:0000313" key="5">
    <source>
        <dbReference type="Proteomes" id="UP001257914"/>
    </source>
</evidence>
<protein>
    <submittedName>
        <fullName evidence="4">Prepilin-type N-terminal cleavage/methylation domain-containing protein</fullName>
    </submittedName>
</protein>
<feature type="transmembrane region" description="Helical" evidence="3">
    <location>
        <begin position="12"/>
        <end position="29"/>
    </location>
</feature>
<dbReference type="NCBIfam" id="TIGR02532">
    <property type="entry name" value="IV_pilin_GFxxxE"/>
    <property type="match status" value="1"/>
</dbReference>
<dbReference type="RefSeq" id="WP_315947029.1">
    <property type="nucleotide sequence ID" value="NZ_JAWCUA010000007.1"/>
</dbReference>
<reference evidence="4 5" key="1">
    <citation type="submission" date="2023-10" db="EMBL/GenBank/DDBJ databases">
        <title>Psychrosphaera aquimaarina strain SW33 isolated from seawater.</title>
        <authorList>
            <person name="Bayburt H."/>
            <person name="Kim J.M."/>
            <person name="Choi B.J."/>
            <person name="Jeon C.O."/>
        </authorList>
    </citation>
    <scope>NUCLEOTIDE SEQUENCE [LARGE SCALE GENOMIC DNA]</scope>
    <source>
        <strain evidence="4 5">KCTC 52743</strain>
    </source>
</reference>
<dbReference type="Proteomes" id="UP001257914">
    <property type="component" value="Unassembled WGS sequence"/>
</dbReference>
<dbReference type="InterPro" id="IPR000983">
    <property type="entry name" value="Bac_GSPG_pilin"/>
</dbReference>
<comment type="similarity">
    <text evidence="1">Belongs to the N-Me-Phe pilin family.</text>
</comment>
<dbReference type="PRINTS" id="PR00813">
    <property type="entry name" value="BCTERIALGSPG"/>
</dbReference>
<dbReference type="EMBL" id="JAWCUA010000007">
    <property type="protein sequence ID" value="MDU0113426.1"/>
    <property type="molecule type" value="Genomic_DNA"/>
</dbReference>
<dbReference type="Pfam" id="PF07963">
    <property type="entry name" value="N_methyl"/>
    <property type="match status" value="1"/>
</dbReference>
<gene>
    <name evidence="4" type="ORF">RT723_10540</name>
</gene>
<dbReference type="InterPro" id="IPR012902">
    <property type="entry name" value="N_methyl_site"/>
</dbReference>
<dbReference type="SUPFAM" id="SSF54523">
    <property type="entry name" value="Pili subunits"/>
    <property type="match status" value="1"/>
</dbReference>
<evidence type="ECO:0000256" key="3">
    <source>
        <dbReference type="SAM" id="Phobius"/>
    </source>
</evidence>
<evidence type="ECO:0000256" key="2">
    <source>
        <dbReference type="ARBA" id="ARBA00022481"/>
    </source>
</evidence>
<dbReference type="Gene3D" id="3.30.700.10">
    <property type="entry name" value="Glycoprotein, Type 4 Pilin"/>
    <property type="match status" value="1"/>
</dbReference>
<dbReference type="InterPro" id="IPR045584">
    <property type="entry name" value="Pilin-like"/>
</dbReference>
<keyword evidence="3" id="KW-0812">Transmembrane</keyword>
<name>A0ABU3R165_9GAMM</name>
<dbReference type="PANTHER" id="PTHR30093:SF34">
    <property type="entry name" value="PREPILIN PEPTIDASE-DEPENDENT PROTEIN D"/>
    <property type="match status" value="1"/>
</dbReference>
<dbReference type="PANTHER" id="PTHR30093">
    <property type="entry name" value="GENERAL SECRETION PATHWAY PROTEIN G"/>
    <property type="match status" value="1"/>
</dbReference>
<keyword evidence="3" id="KW-1133">Transmembrane helix</keyword>